<feature type="non-terminal residue" evidence="7">
    <location>
        <position position="329"/>
    </location>
</feature>
<reference evidence="8" key="1">
    <citation type="journal article" date="2018" name="Nat. Microbiol.">
        <title>Leveraging single-cell genomics to expand the fungal tree of life.</title>
        <authorList>
            <person name="Ahrendt S.R."/>
            <person name="Quandt C.A."/>
            <person name="Ciobanu D."/>
            <person name="Clum A."/>
            <person name="Salamov A."/>
            <person name="Andreopoulos B."/>
            <person name="Cheng J.F."/>
            <person name="Woyke T."/>
            <person name="Pelin A."/>
            <person name="Henrissat B."/>
            <person name="Reynolds N.K."/>
            <person name="Benny G.L."/>
            <person name="Smith M.E."/>
            <person name="James T.Y."/>
            <person name="Grigoriev I.V."/>
        </authorList>
    </citation>
    <scope>NUCLEOTIDE SEQUENCE [LARGE SCALE GENOMIC DNA]</scope>
    <source>
        <strain evidence="8">RSA 468</strain>
    </source>
</reference>
<evidence type="ECO:0000256" key="5">
    <source>
        <dbReference type="ARBA" id="ARBA00023136"/>
    </source>
</evidence>
<keyword evidence="5 6" id="KW-0472">Membrane</keyword>
<dbReference type="GO" id="GO:0012505">
    <property type="term" value="C:endomembrane system"/>
    <property type="evidence" value="ECO:0007669"/>
    <property type="project" value="TreeGrafter"/>
</dbReference>
<dbReference type="Proteomes" id="UP000268162">
    <property type="component" value="Unassembled WGS sequence"/>
</dbReference>
<evidence type="ECO:0000256" key="1">
    <source>
        <dbReference type="ARBA" id="ARBA00004141"/>
    </source>
</evidence>
<feature type="transmembrane region" description="Helical" evidence="6">
    <location>
        <begin position="120"/>
        <end position="140"/>
    </location>
</feature>
<dbReference type="PANTHER" id="PTHR21347:SF0">
    <property type="entry name" value="LIPID SCRAMBLASE CLPTM1L"/>
    <property type="match status" value="1"/>
</dbReference>
<name>A0A4V1J544_9FUNG</name>
<dbReference type="Pfam" id="PF05602">
    <property type="entry name" value="CLPTM1"/>
    <property type="match status" value="1"/>
</dbReference>
<feature type="non-terminal residue" evidence="7">
    <location>
        <position position="1"/>
    </location>
</feature>
<evidence type="ECO:0000256" key="3">
    <source>
        <dbReference type="ARBA" id="ARBA00022692"/>
    </source>
</evidence>
<evidence type="ECO:0000256" key="4">
    <source>
        <dbReference type="ARBA" id="ARBA00022989"/>
    </source>
</evidence>
<protein>
    <submittedName>
        <fullName evidence="7">Cleft lip and palate transmembrane protein 1-domain-containing protein</fullName>
    </submittedName>
</protein>
<evidence type="ECO:0000256" key="6">
    <source>
        <dbReference type="SAM" id="Phobius"/>
    </source>
</evidence>
<keyword evidence="8" id="KW-1185">Reference proteome</keyword>
<dbReference type="GO" id="GO:0016020">
    <property type="term" value="C:membrane"/>
    <property type="evidence" value="ECO:0007669"/>
    <property type="project" value="UniProtKB-SubCell"/>
</dbReference>
<accession>A0A4V1J544</accession>
<dbReference type="InterPro" id="IPR008429">
    <property type="entry name" value="CLPTM1"/>
</dbReference>
<evidence type="ECO:0000313" key="7">
    <source>
        <dbReference type="EMBL" id="RKP37769.1"/>
    </source>
</evidence>
<keyword evidence="3 6" id="KW-0812">Transmembrane</keyword>
<sequence length="329" mass="37320">YLPLLGPNSMGTRKEHLKELEPTDQPTWDMPLTVQLKTVALGWYRVTRIMDATFAQLSAGGSPLAVSGNELESLRKMIFEVNPTLLLITIVAACLHMLFETLAVKSDIDHWSRKKSITGISRSSVFMGALTSWLTLLYVWDRRKDSGMLVLTGTAVSAVVELWKVFKVRRFLRQPAVANEDVSKVSNEKKMNDPVSVDQAIPTTDTASLEDFDNRVVKYLLYLCIPLIIGYAGYSLVFWKHKGFYSWGLDALMASIYLLGFVNMTPQLFLNHRLQSVEAMSLATFIYRAINTFVDDLFALVIPMPGLTRVSAFRDDIIFVVLLYQWWKF</sequence>
<proteinExistence type="inferred from homology"/>
<keyword evidence="4 6" id="KW-1133">Transmembrane helix</keyword>
<feature type="transmembrane region" description="Helical" evidence="6">
    <location>
        <begin position="81"/>
        <end position="99"/>
    </location>
</feature>
<dbReference type="PANTHER" id="PTHR21347">
    <property type="entry name" value="CLEFT LIP AND PALATE ASSOCIATED TRANSMEMBRANE PROTEIN-RELATED"/>
    <property type="match status" value="1"/>
</dbReference>
<evidence type="ECO:0000313" key="8">
    <source>
        <dbReference type="Proteomes" id="UP000268162"/>
    </source>
</evidence>
<dbReference type="STRING" id="215637.A0A4V1J544"/>
<dbReference type="EMBL" id="ML002449">
    <property type="protein sequence ID" value="RKP37769.1"/>
    <property type="molecule type" value="Genomic_DNA"/>
</dbReference>
<comment type="similarity">
    <text evidence="2">Belongs to the CLPTM1 family.</text>
</comment>
<comment type="subcellular location">
    <subcellularLocation>
        <location evidence="1">Membrane</location>
        <topology evidence="1">Multi-pass membrane protein</topology>
    </subcellularLocation>
</comment>
<organism evidence="7 8">
    <name type="scientific">Dimargaris cristalligena</name>
    <dbReference type="NCBI Taxonomy" id="215637"/>
    <lineage>
        <taxon>Eukaryota</taxon>
        <taxon>Fungi</taxon>
        <taxon>Fungi incertae sedis</taxon>
        <taxon>Zoopagomycota</taxon>
        <taxon>Kickxellomycotina</taxon>
        <taxon>Dimargaritomycetes</taxon>
        <taxon>Dimargaritales</taxon>
        <taxon>Dimargaritaceae</taxon>
        <taxon>Dimargaris</taxon>
    </lineage>
</organism>
<evidence type="ECO:0000256" key="2">
    <source>
        <dbReference type="ARBA" id="ARBA00009310"/>
    </source>
</evidence>
<feature type="transmembrane region" description="Helical" evidence="6">
    <location>
        <begin position="219"/>
        <end position="239"/>
    </location>
</feature>
<feature type="transmembrane region" description="Helical" evidence="6">
    <location>
        <begin position="251"/>
        <end position="270"/>
    </location>
</feature>
<dbReference type="AlphaFoldDB" id="A0A4V1J544"/>
<gene>
    <name evidence="7" type="ORF">BJ085DRAFT_9201</name>
</gene>